<evidence type="ECO:0000313" key="1">
    <source>
        <dbReference type="EMBL" id="RKE42686.1"/>
    </source>
</evidence>
<gene>
    <name evidence="1" type="ORF">DFQ12_5603</name>
</gene>
<protein>
    <submittedName>
        <fullName evidence="1">Uncharacterized protein</fullName>
    </submittedName>
</protein>
<comment type="caution">
    <text evidence="1">The sequence shown here is derived from an EMBL/GenBank/DDBJ whole genome shotgun (WGS) entry which is preliminary data.</text>
</comment>
<sequence>MRKILLSAILLSSTIACKKDNLSSESKQQQAEQNLLDAKSVYKQEFSKALAKALASNSELRAFIKNEALKKFDQDYDVLYQMVKDEVIGDKKFKDIIAEQYEKKENLNELDRLYPTLTIFVPKLPMNSFSAEKWDTQTEIPQVAYTLNTTANVPIVNEKGEEYILEAKYTPSFPVVVIKENEVVKVSSGAANSTKASASNGSEEKESNKHLLKGSLYTFEFLDEAFNGLNDKNQKSSSKLRASTINASAIDSKIKQAYDTYKNADGWQRDYIYYDITPGQPKGKFNYDYQEHITSFSMNDANSLGFISDQDGDPINNPKYYDPSVKGNLPRIPWIGDAFRFKVNILVNSKNGAGPSLDKYFTVEAQNLYDAKYKKTGVKVGPIIVGSGVWELESISPKKVPLNIPIFNWDLAEYASTIKIIVEEVDDTAEESRSETRVVKFATNFGIDASLGNEKAKIGLKFGASLEEDKTSTVSYKVTKQSDQLGDVIVNFADKIATAFDGSSYTTREYSSGMYTIGIEPRRVQ</sequence>
<dbReference type="Proteomes" id="UP000286246">
    <property type="component" value="Unassembled WGS sequence"/>
</dbReference>
<reference evidence="1 2" key="1">
    <citation type="submission" date="2018-09" db="EMBL/GenBank/DDBJ databases">
        <title>Genomic Encyclopedia of Type Strains, Phase III (KMG-III): the genomes of soil and plant-associated and newly described type strains.</title>
        <authorList>
            <person name="Whitman W."/>
        </authorList>
    </citation>
    <scope>NUCLEOTIDE SEQUENCE [LARGE SCALE GENOMIC DNA]</scope>
    <source>
        <strain evidence="1 2">CECT 7938</strain>
    </source>
</reference>
<dbReference type="RefSeq" id="WP_120262146.1">
    <property type="nucleotide sequence ID" value="NZ_RAPY01000008.1"/>
</dbReference>
<keyword evidence="2" id="KW-1185">Reference proteome</keyword>
<dbReference type="PROSITE" id="PS51257">
    <property type="entry name" value="PROKAR_LIPOPROTEIN"/>
    <property type="match status" value="1"/>
</dbReference>
<proteinExistence type="predicted"/>
<evidence type="ECO:0000313" key="2">
    <source>
        <dbReference type="Proteomes" id="UP000286246"/>
    </source>
</evidence>
<dbReference type="AlphaFoldDB" id="A0A420AE85"/>
<dbReference type="EMBL" id="RAPY01000008">
    <property type="protein sequence ID" value="RKE42686.1"/>
    <property type="molecule type" value="Genomic_DNA"/>
</dbReference>
<accession>A0A420AE85</accession>
<name>A0A420AE85_SPHD1</name>
<organism evidence="1 2">
    <name type="scientific">Sphingobacterium detergens</name>
    <dbReference type="NCBI Taxonomy" id="1145106"/>
    <lineage>
        <taxon>Bacteria</taxon>
        <taxon>Pseudomonadati</taxon>
        <taxon>Bacteroidota</taxon>
        <taxon>Sphingobacteriia</taxon>
        <taxon>Sphingobacteriales</taxon>
        <taxon>Sphingobacteriaceae</taxon>
        <taxon>Sphingobacterium</taxon>
    </lineage>
</organism>
<dbReference type="OrthoDB" id="644302at2"/>